<evidence type="ECO:0000313" key="2">
    <source>
        <dbReference type="EMBL" id="KAK2963111.1"/>
    </source>
</evidence>
<proteinExistence type="predicted"/>
<reference evidence="2 3" key="1">
    <citation type="journal article" date="2022" name="bioRxiv">
        <title>Genomics of Preaxostyla Flagellates Illuminates Evolutionary Transitions and the Path Towards Mitochondrial Loss.</title>
        <authorList>
            <person name="Novak L.V.F."/>
            <person name="Treitli S.C."/>
            <person name="Pyrih J."/>
            <person name="Halakuc P."/>
            <person name="Pipaliya S.V."/>
            <person name="Vacek V."/>
            <person name="Brzon O."/>
            <person name="Soukal P."/>
            <person name="Eme L."/>
            <person name="Dacks J.B."/>
            <person name="Karnkowska A."/>
            <person name="Elias M."/>
            <person name="Hampl V."/>
        </authorList>
    </citation>
    <scope>NUCLEOTIDE SEQUENCE [LARGE SCALE GENOMIC DNA]</scope>
    <source>
        <strain evidence="2">NAU3</strain>
        <tissue evidence="2">Gut</tissue>
    </source>
</reference>
<sequence length="308" mass="33802">MTSRGILFSGGGGGGGASSKVSCRGTEIAGSVLLVDNPHAIQWTLAHREQRMDFNEIEWDSFAEKQGADKHQSLFDDRIPLIPQYVVKDSVNNDVIDCGSPQLPCSSIDFAVCRIHPHRTSAVGVVLNSQVDLKEQLSDTRCSFVDGSNNTLTIIPRVVDSAAAIVVREQFELVSVDVALPPNSSSLGRDAGIIECSSGTLSIRQVTVLQTTISGFLHRVIVLAVDANVTISDCELSRFSTEDGILSLRFTNKTTPTFFFRNVSFVNCQPPNAIQIALTFSPEHGKVKMRDHFEKMRLDWKHPERDSE</sequence>
<dbReference type="Proteomes" id="UP001281761">
    <property type="component" value="Unassembled WGS sequence"/>
</dbReference>
<gene>
    <name evidence="2" type="ORF">BLNAU_2134</name>
</gene>
<feature type="compositionally biased region" description="Gly residues" evidence="1">
    <location>
        <begin position="8"/>
        <end position="17"/>
    </location>
</feature>
<evidence type="ECO:0000256" key="1">
    <source>
        <dbReference type="SAM" id="MobiDB-lite"/>
    </source>
</evidence>
<keyword evidence="3" id="KW-1185">Reference proteome</keyword>
<feature type="region of interest" description="Disordered" evidence="1">
    <location>
        <begin position="1"/>
        <end position="20"/>
    </location>
</feature>
<name>A0ABQ9YHG4_9EUKA</name>
<accession>A0ABQ9YHG4</accession>
<protein>
    <submittedName>
        <fullName evidence="2">Uncharacterized protein</fullName>
    </submittedName>
</protein>
<organism evidence="2 3">
    <name type="scientific">Blattamonas nauphoetae</name>
    <dbReference type="NCBI Taxonomy" id="2049346"/>
    <lineage>
        <taxon>Eukaryota</taxon>
        <taxon>Metamonada</taxon>
        <taxon>Preaxostyla</taxon>
        <taxon>Oxymonadida</taxon>
        <taxon>Blattamonas</taxon>
    </lineage>
</organism>
<evidence type="ECO:0000313" key="3">
    <source>
        <dbReference type="Proteomes" id="UP001281761"/>
    </source>
</evidence>
<dbReference type="EMBL" id="JARBJD010000008">
    <property type="protein sequence ID" value="KAK2963111.1"/>
    <property type="molecule type" value="Genomic_DNA"/>
</dbReference>
<comment type="caution">
    <text evidence="2">The sequence shown here is derived from an EMBL/GenBank/DDBJ whole genome shotgun (WGS) entry which is preliminary data.</text>
</comment>